<dbReference type="EMBL" id="MAYW01000272">
    <property type="protein sequence ID" value="ODS30158.1"/>
    <property type="molecule type" value="Genomic_DNA"/>
</dbReference>
<evidence type="ECO:0000313" key="3">
    <source>
        <dbReference type="Proteomes" id="UP000094056"/>
    </source>
</evidence>
<evidence type="ECO:0000313" key="2">
    <source>
        <dbReference type="EMBL" id="ODS30158.1"/>
    </source>
</evidence>
<comment type="caution">
    <text evidence="2">The sequence shown here is derived from an EMBL/GenBank/DDBJ whole genome shotgun (WGS) entry which is preliminary data.</text>
</comment>
<protein>
    <submittedName>
        <fullName evidence="2">Uncharacterized protein</fullName>
    </submittedName>
</protein>
<feature type="compositionally biased region" description="Basic and acidic residues" evidence="1">
    <location>
        <begin position="38"/>
        <end position="47"/>
    </location>
</feature>
<sequence length="47" mass="5543">MTLDIGKNKIQRRGAKGTETAEKEEKIKDKILTRRHGEHREAEKKRK</sequence>
<dbReference type="Proteomes" id="UP000094056">
    <property type="component" value="Unassembled WGS sequence"/>
</dbReference>
<proteinExistence type="predicted"/>
<gene>
    <name evidence="2" type="ORF">SCARUB_04727</name>
</gene>
<feature type="region of interest" description="Disordered" evidence="1">
    <location>
        <begin position="1"/>
        <end position="47"/>
    </location>
</feature>
<evidence type="ECO:0000256" key="1">
    <source>
        <dbReference type="SAM" id="MobiDB-lite"/>
    </source>
</evidence>
<reference evidence="2 3" key="1">
    <citation type="submission" date="2016-07" db="EMBL/GenBank/DDBJ databases">
        <title>Draft genome of Scalindua rubra, obtained from a brine-seawater interface in the Red Sea, sheds light on salt adaptation in anammox bacteria.</title>
        <authorList>
            <person name="Speth D.R."/>
            <person name="Lagkouvardos I."/>
            <person name="Wang Y."/>
            <person name="Qian P.-Y."/>
            <person name="Dutilh B.E."/>
            <person name="Jetten M.S."/>
        </authorList>
    </citation>
    <scope>NUCLEOTIDE SEQUENCE [LARGE SCALE GENOMIC DNA]</scope>
    <source>
        <strain evidence="2">BSI-1</strain>
    </source>
</reference>
<feature type="compositionally biased region" description="Basic and acidic residues" evidence="1">
    <location>
        <begin position="19"/>
        <end position="32"/>
    </location>
</feature>
<name>A0A1E3X3G4_9BACT</name>
<accession>A0A1E3X3G4</accession>
<organism evidence="2 3">
    <name type="scientific">Candidatus Scalindua rubra</name>
    <dbReference type="NCBI Taxonomy" id="1872076"/>
    <lineage>
        <taxon>Bacteria</taxon>
        <taxon>Pseudomonadati</taxon>
        <taxon>Planctomycetota</taxon>
        <taxon>Candidatus Brocadiia</taxon>
        <taxon>Candidatus Brocadiales</taxon>
        <taxon>Candidatus Scalinduaceae</taxon>
        <taxon>Candidatus Scalindua</taxon>
    </lineage>
</organism>
<dbReference type="AlphaFoldDB" id="A0A1E3X3G4"/>